<gene>
    <name evidence="1" type="ORF">BTMF_LOCUS5294</name>
</gene>
<evidence type="ECO:0000313" key="2">
    <source>
        <dbReference type="Proteomes" id="UP000280834"/>
    </source>
</evidence>
<keyword evidence="2" id="KW-1185">Reference proteome</keyword>
<protein>
    <submittedName>
        <fullName evidence="3">Prepilin-type N-terminal cleavage/methylation domain-containing protein</fullName>
    </submittedName>
</protein>
<reference evidence="1 2" key="2">
    <citation type="submission" date="2018-11" db="EMBL/GenBank/DDBJ databases">
        <authorList>
            <consortium name="Pathogen Informatics"/>
        </authorList>
    </citation>
    <scope>NUCLEOTIDE SEQUENCE [LARGE SCALE GENOMIC DNA]</scope>
</reference>
<organism evidence="3">
    <name type="scientific">Brugia timori</name>
    <dbReference type="NCBI Taxonomy" id="42155"/>
    <lineage>
        <taxon>Eukaryota</taxon>
        <taxon>Metazoa</taxon>
        <taxon>Ecdysozoa</taxon>
        <taxon>Nematoda</taxon>
        <taxon>Chromadorea</taxon>
        <taxon>Rhabditida</taxon>
        <taxon>Spirurina</taxon>
        <taxon>Spiruromorpha</taxon>
        <taxon>Filarioidea</taxon>
        <taxon>Onchocercidae</taxon>
        <taxon>Brugia</taxon>
    </lineage>
</organism>
<sequence length="43" mass="5182">MYSRSEFETSSTFKGLQQHYHKGIAYENQFTTLELFFFVLLIE</sequence>
<proteinExistence type="predicted"/>
<accession>A0A0R3QI13</accession>
<dbReference type="WBParaSite" id="BTMF_0000603701-mRNA-1">
    <property type="protein sequence ID" value="BTMF_0000603701-mRNA-1"/>
    <property type="gene ID" value="BTMF_0000603701"/>
</dbReference>
<dbReference type="Proteomes" id="UP000280834">
    <property type="component" value="Unassembled WGS sequence"/>
</dbReference>
<dbReference type="AlphaFoldDB" id="A0A0R3QI13"/>
<name>A0A0R3QI13_9BILA</name>
<evidence type="ECO:0000313" key="1">
    <source>
        <dbReference type="EMBL" id="VDO17935.1"/>
    </source>
</evidence>
<reference evidence="3" key="1">
    <citation type="submission" date="2017-02" db="UniProtKB">
        <authorList>
            <consortium name="WormBaseParasite"/>
        </authorList>
    </citation>
    <scope>IDENTIFICATION</scope>
</reference>
<evidence type="ECO:0000313" key="3">
    <source>
        <dbReference type="WBParaSite" id="BTMF_0000603701-mRNA-1"/>
    </source>
</evidence>
<dbReference type="EMBL" id="UZAG01005615">
    <property type="protein sequence ID" value="VDO17935.1"/>
    <property type="molecule type" value="Genomic_DNA"/>
</dbReference>